<proteinExistence type="predicted"/>
<gene>
    <name evidence="1" type="ORF">DFJ43DRAFT_1161856</name>
</gene>
<name>A0AA38MTX2_9AGAR</name>
<dbReference type="AlphaFoldDB" id="A0AA38MTX2"/>
<evidence type="ECO:0000313" key="2">
    <source>
        <dbReference type="Proteomes" id="UP001176059"/>
    </source>
</evidence>
<sequence length="79" mass="8557">MLQLPVCLILGQPFRGIGQVGGVAISSAIFQWKLDGALREQIDGPDAEQIITWNISDRTFPGIEFTKGNAKTETPSVDV</sequence>
<dbReference type="Proteomes" id="UP001176059">
    <property type="component" value="Unassembled WGS sequence"/>
</dbReference>
<organism evidence="1 2">
    <name type="scientific">Lentinula guzmanii</name>
    <dbReference type="NCBI Taxonomy" id="2804957"/>
    <lineage>
        <taxon>Eukaryota</taxon>
        <taxon>Fungi</taxon>
        <taxon>Dikarya</taxon>
        <taxon>Basidiomycota</taxon>
        <taxon>Agaricomycotina</taxon>
        <taxon>Agaricomycetes</taxon>
        <taxon>Agaricomycetidae</taxon>
        <taxon>Agaricales</taxon>
        <taxon>Marasmiineae</taxon>
        <taxon>Omphalotaceae</taxon>
        <taxon>Lentinula</taxon>
    </lineage>
</organism>
<keyword evidence="2" id="KW-1185">Reference proteome</keyword>
<evidence type="ECO:0000313" key="1">
    <source>
        <dbReference type="EMBL" id="KAJ3711115.1"/>
    </source>
</evidence>
<reference evidence="1" key="1">
    <citation type="submission" date="2022-08" db="EMBL/GenBank/DDBJ databases">
        <authorList>
            <consortium name="DOE Joint Genome Institute"/>
            <person name="Min B."/>
            <person name="Sierra-Patev S."/>
            <person name="Naranjo-Ortiz M."/>
            <person name="Looney B."/>
            <person name="Konkel Z."/>
            <person name="Slot J.C."/>
            <person name="Sakamoto Y."/>
            <person name="Steenwyk J.L."/>
            <person name="Rokas A."/>
            <person name="Carro J."/>
            <person name="Camarero S."/>
            <person name="Ferreira P."/>
            <person name="Molpeceres G."/>
            <person name="Ruiz-duenas F.J."/>
            <person name="Serrano A."/>
            <person name="Henrissat B."/>
            <person name="Drula E."/>
            <person name="Hughes K.W."/>
            <person name="Mata J.L."/>
            <person name="Ishikawa N.K."/>
            <person name="Vargas-Isla R."/>
            <person name="Ushijima S."/>
            <person name="Smith C.A."/>
            <person name="Ahrendt S."/>
            <person name="Andreopoulos W."/>
            <person name="He G."/>
            <person name="LaButti K."/>
            <person name="Lipzen A."/>
            <person name="Ng V."/>
            <person name="Riley R."/>
            <person name="Sandor L."/>
            <person name="Barry K."/>
            <person name="Martinez A.T."/>
            <person name="Xiao Y."/>
            <person name="Gibbons J.G."/>
            <person name="Terashima K."/>
            <person name="Hibbett D.S."/>
            <person name="Grigoriev I.V."/>
        </authorList>
    </citation>
    <scope>NUCLEOTIDE SEQUENCE</scope>
    <source>
        <strain evidence="1">ET3784</strain>
    </source>
</reference>
<protein>
    <submittedName>
        <fullName evidence="1">Uncharacterized protein</fullName>
    </submittedName>
</protein>
<dbReference type="EMBL" id="JANVFO010000123">
    <property type="protein sequence ID" value="KAJ3711115.1"/>
    <property type="molecule type" value="Genomic_DNA"/>
</dbReference>
<reference evidence="1" key="2">
    <citation type="journal article" date="2023" name="Proc. Natl. Acad. Sci. U.S.A.">
        <title>A global phylogenomic analysis of the shiitake genus Lentinula.</title>
        <authorList>
            <person name="Sierra-Patev S."/>
            <person name="Min B."/>
            <person name="Naranjo-Ortiz M."/>
            <person name="Looney B."/>
            <person name="Konkel Z."/>
            <person name="Slot J.C."/>
            <person name="Sakamoto Y."/>
            <person name="Steenwyk J.L."/>
            <person name="Rokas A."/>
            <person name="Carro J."/>
            <person name="Camarero S."/>
            <person name="Ferreira P."/>
            <person name="Molpeceres G."/>
            <person name="Ruiz-Duenas F.J."/>
            <person name="Serrano A."/>
            <person name="Henrissat B."/>
            <person name="Drula E."/>
            <person name="Hughes K.W."/>
            <person name="Mata J.L."/>
            <person name="Ishikawa N.K."/>
            <person name="Vargas-Isla R."/>
            <person name="Ushijima S."/>
            <person name="Smith C.A."/>
            <person name="Donoghue J."/>
            <person name="Ahrendt S."/>
            <person name="Andreopoulos W."/>
            <person name="He G."/>
            <person name="LaButti K."/>
            <person name="Lipzen A."/>
            <person name="Ng V."/>
            <person name="Riley R."/>
            <person name="Sandor L."/>
            <person name="Barry K."/>
            <person name="Martinez A.T."/>
            <person name="Xiao Y."/>
            <person name="Gibbons J.G."/>
            <person name="Terashima K."/>
            <person name="Grigoriev I.V."/>
            <person name="Hibbett D."/>
        </authorList>
    </citation>
    <scope>NUCLEOTIDE SEQUENCE</scope>
    <source>
        <strain evidence="1">ET3784</strain>
    </source>
</reference>
<comment type="caution">
    <text evidence="1">The sequence shown here is derived from an EMBL/GenBank/DDBJ whole genome shotgun (WGS) entry which is preliminary data.</text>
</comment>
<accession>A0AA38MTX2</accession>